<feature type="domain" description="Hydroxyproline O-arabinosyltransferase-like" evidence="8">
    <location>
        <begin position="119"/>
        <end position="345"/>
    </location>
</feature>
<keyword evidence="10" id="KW-1185">Reference proteome</keyword>
<organism evidence="9 10">
    <name type="scientific">Emiliania huxleyi (strain CCMP1516)</name>
    <dbReference type="NCBI Taxonomy" id="280463"/>
    <lineage>
        <taxon>Eukaryota</taxon>
        <taxon>Haptista</taxon>
        <taxon>Haptophyta</taxon>
        <taxon>Prymnesiophyceae</taxon>
        <taxon>Isochrysidales</taxon>
        <taxon>Noelaerhabdaceae</taxon>
        <taxon>Emiliania</taxon>
    </lineage>
</organism>
<dbReference type="InterPro" id="IPR056508">
    <property type="entry name" value="HPAT-like"/>
</dbReference>
<name>A0A0D3KKY0_EMIH1</name>
<proteinExistence type="predicted"/>
<evidence type="ECO:0000313" key="10">
    <source>
        <dbReference type="Proteomes" id="UP000013827"/>
    </source>
</evidence>
<feature type="compositionally biased region" description="Low complexity" evidence="7">
    <location>
        <begin position="57"/>
        <end position="74"/>
    </location>
</feature>
<evidence type="ECO:0000256" key="5">
    <source>
        <dbReference type="ARBA" id="ARBA00022989"/>
    </source>
</evidence>
<feature type="region of interest" description="Disordered" evidence="7">
    <location>
        <begin position="57"/>
        <end position="113"/>
    </location>
</feature>
<evidence type="ECO:0000256" key="1">
    <source>
        <dbReference type="ARBA" id="ARBA00004167"/>
    </source>
</evidence>
<dbReference type="Pfam" id="PF23452">
    <property type="entry name" value="HPAT"/>
    <property type="match status" value="1"/>
</dbReference>
<dbReference type="RefSeq" id="XP_005788844.1">
    <property type="nucleotide sequence ID" value="XM_005788787.1"/>
</dbReference>
<sequence>MILRLVVVAASLVVIGLLVHANTLVGSSRNAHLSALRAGGPSAVGSSTAAAAASESPQAAAAAASESPQAGAAQHSQPAKASHVTATSEPAQHATPPLAATTPHAEAAPQGCPPTRKPYHVVMTAATGIYQEWQSRIAYYHYLKQKKAGGPCSDIGGFTRLFNSPSAAPDKLMDEIPTLVVKQLGHGSCDECDHGFIVMNRPWGAVQFVETEHFRNIPEEYLFFIETDHMMMRPPLNGATPEKPVGFGFYYMTSTLEAKHTLRPTPTHDTFSTLPPVSHVACPSPLLVHKAMLKRVARPWWDLSVKMKHDSDANHIFGWVLEMWGYNLAARNLGIRHTVSQSIQAAGHGDRPPLLGPPPSILGRFLAGRATGHRHRRHGGQGHLPLHLPLSPPISAYLPLSPPVSLAGHLPLHLRPQPAWRLEGGQAAVLRRLPRRPPPLSARLLRKVGADHHQPLDRGGAADLQLAAESRAHRRRPARR</sequence>
<keyword evidence="5" id="KW-1133">Transmembrane helix</keyword>
<reference evidence="9" key="2">
    <citation type="submission" date="2024-10" db="UniProtKB">
        <authorList>
            <consortium name="EnsemblProtists"/>
        </authorList>
    </citation>
    <scope>IDENTIFICATION</scope>
</reference>
<dbReference type="HOGENOM" id="CLU_044928_0_0_1"/>
<dbReference type="InterPro" id="IPR044845">
    <property type="entry name" value="HPAT/SRGT1-like"/>
</dbReference>
<keyword evidence="3" id="KW-0808">Transferase</keyword>
<evidence type="ECO:0000259" key="8">
    <source>
        <dbReference type="Pfam" id="PF23452"/>
    </source>
</evidence>
<dbReference type="Proteomes" id="UP000013827">
    <property type="component" value="Unassembled WGS sequence"/>
</dbReference>
<comment type="subcellular location">
    <subcellularLocation>
        <location evidence="1">Membrane</location>
        <topology evidence="1">Single-pass membrane protein</topology>
    </subcellularLocation>
</comment>
<dbReference type="STRING" id="2903.R1FBQ6"/>
<dbReference type="AlphaFoldDB" id="A0A0D3KKY0"/>
<dbReference type="KEGG" id="ehx:EMIHUDRAFT_429171"/>
<accession>A0A0D3KKY0</accession>
<reference evidence="10" key="1">
    <citation type="journal article" date="2013" name="Nature">
        <title>Pan genome of the phytoplankton Emiliania underpins its global distribution.</title>
        <authorList>
            <person name="Read B.A."/>
            <person name="Kegel J."/>
            <person name="Klute M.J."/>
            <person name="Kuo A."/>
            <person name="Lefebvre S.C."/>
            <person name="Maumus F."/>
            <person name="Mayer C."/>
            <person name="Miller J."/>
            <person name="Monier A."/>
            <person name="Salamov A."/>
            <person name="Young J."/>
            <person name="Aguilar M."/>
            <person name="Claverie J.M."/>
            <person name="Frickenhaus S."/>
            <person name="Gonzalez K."/>
            <person name="Herman E.K."/>
            <person name="Lin Y.C."/>
            <person name="Napier J."/>
            <person name="Ogata H."/>
            <person name="Sarno A.F."/>
            <person name="Shmutz J."/>
            <person name="Schroeder D."/>
            <person name="de Vargas C."/>
            <person name="Verret F."/>
            <person name="von Dassow P."/>
            <person name="Valentin K."/>
            <person name="Van de Peer Y."/>
            <person name="Wheeler G."/>
            <person name="Dacks J.B."/>
            <person name="Delwiche C.F."/>
            <person name="Dyhrman S.T."/>
            <person name="Glockner G."/>
            <person name="John U."/>
            <person name="Richards T."/>
            <person name="Worden A.Z."/>
            <person name="Zhang X."/>
            <person name="Grigoriev I.V."/>
            <person name="Allen A.E."/>
            <person name="Bidle K."/>
            <person name="Borodovsky M."/>
            <person name="Bowler C."/>
            <person name="Brownlee C."/>
            <person name="Cock J.M."/>
            <person name="Elias M."/>
            <person name="Gladyshev V.N."/>
            <person name="Groth M."/>
            <person name="Guda C."/>
            <person name="Hadaegh A."/>
            <person name="Iglesias-Rodriguez M.D."/>
            <person name="Jenkins J."/>
            <person name="Jones B.M."/>
            <person name="Lawson T."/>
            <person name="Leese F."/>
            <person name="Lindquist E."/>
            <person name="Lobanov A."/>
            <person name="Lomsadze A."/>
            <person name="Malik S.B."/>
            <person name="Marsh M.E."/>
            <person name="Mackinder L."/>
            <person name="Mock T."/>
            <person name="Mueller-Roeber B."/>
            <person name="Pagarete A."/>
            <person name="Parker M."/>
            <person name="Probert I."/>
            <person name="Quesneville H."/>
            <person name="Raines C."/>
            <person name="Rensing S.A."/>
            <person name="Riano-Pachon D.M."/>
            <person name="Richier S."/>
            <person name="Rokitta S."/>
            <person name="Shiraiwa Y."/>
            <person name="Soanes D.M."/>
            <person name="van der Giezen M."/>
            <person name="Wahlund T.M."/>
            <person name="Williams B."/>
            <person name="Wilson W."/>
            <person name="Wolfe G."/>
            <person name="Wurch L.L."/>
        </authorList>
    </citation>
    <scope>NUCLEOTIDE SEQUENCE</scope>
</reference>
<evidence type="ECO:0000313" key="9">
    <source>
        <dbReference type="EnsemblProtists" id="EOD36415"/>
    </source>
</evidence>
<keyword evidence="4" id="KW-0812">Transmembrane</keyword>
<protein>
    <recommendedName>
        <fullName evidence="8">Hydroxyproline O-arabinosyltransferase-like domain-containing protein</fullName>
    </recommendedName>
</protein>
<evidence type="ECO:0000256" key="3">
    <source>
        <dbReference type="ARBA" id="ARBA00022679"/>
    </source>
</evidence>
<dbReference type="GO" id="GO:0016020">
    <property type="term" value="C:membrane"/>
    <property type="evidence" value="ECO:0007669"/>
    <property type="project" value="UniProtKB-SubCell"/>
</dbReference>
<dbReference type="GO" id="GO:0016757">
    <property type="term" value="F:glycosyltransferase activity"/>
    <property type="evidence" value="ECO:0007669"/>
    <property type="project" value="UniProtKB-KW"/>
</dbReference>
<evidence type="ECO:0000256" key="6">
    <source>
        <dbReference type="ARBA" id="ARBA00023136"/>
    </source>
</evidence>
<keyword evidence="6" id="KW-0472">Membrane</keyword>
<dbReference type="EnsemblProtists" id="EOD36415">
    <property type="protein sequence ID" value="EOD36415"/>
    <property type="gene ID" value="EMIHUDRAFT_429171"/>
</dbReference>
<feature type="compositionally biased region" description="Polar residues" evidence="7">
    <location>
        <begin position="75"/>
        <end position="89"/>
    </location>
</feature>
<dbReference type="PANTHER" id="PTHR31485:SF4">
    <property type="entry name" value="HYDROXYPROLINE O-ARABINOSYLTRANSFERASE RDN1"/>
    <property type="match status" value="1"/>
</dbReference>
<dbReference type="PaxDb" id="2903-EOD36415"/>
<dbReference type="GeneID" id="17281686"/>
<keyword evidence="2" id="KW-0328">Glycosyltransferase</keyword>
<dbReference type="PANTHER" id="PTHR31485">
    <property type="entry name" value="PEPTIDYL SERINE ALPHA-GALACTOSYLTRANSFERASE"/>
    <property type="match status" value="1"/>
</dbReference>
<evidence type="ECO:0000256" key="2">
    <source>
        <dbReference type="ARBA" id="ARBA00022676"/>
    </source>
</evidence>
<evidence type="ECO:0000256" key="4">
    <source>
        <dbReference type="ARBA" id="ARBA00022692"/>
    </source>
</evidence>
<evidence type="ECO:0000256" key="7">
    <source>
        <dbReference type="SAM" id="MobiDB-lite"/>
    </source>
</evidence>
<feature type="compositionally biased region" description="Low complexity" evidence="7">
    <location>
        <begin position="90"/>
        <end position="110"/>
    </location>
</feature>
<dbReference type="eggNOG" id="ENOG502SRAB">
    <property type="taxonomic scope" value="Eukaryota"/>
</dbReference>